<dbReference type="InterPro" id="IPR001466">
    <property type="entry name" value="Beta-lactam-related"/>
</dbReference>
<dbReference type="Pfam" id="PF11954">
    <property type="entry name" value="DUF3471"/>
    <property type="match status" value="1"/>
</dbReference>
<dbReference type="SUPFAM" id="SSF56601">
    <property type="entry name" value="beta-lactamase/transpeptidase-like"/>
    <property type="match status" value="1"/>
</dbReference>
<reference evidence="4 5" key="1">
    <citation type="submission" date="2021-08" db="EMBL/GenBank/DDBJ databases">
        <title>Comparative Genomics Analysis of the Genus Qipengyuania Reveals Extensive Genetic Diversity and Metabolic Versatility, Including the Description of Fifteen Novel Species.</title>
        <authorList>
            <person name="Liu Y."/>
        </authorList>
    </citation>
    <scope>NUCLEOTIDE SEQUENCE [LARGE SCALE GENOMIC DNA]</scope>
    <source>
        <strain evidence="4 5">1NDH1</strain>
    </source>
</reference>
<keyword evidence="4" id="KW-0378">Hydrolase</keyword>
<organism evidence="4 5">
    <name type="scientific">Qipengyuania gelatinilytica</name>
    <dbReference type="NCBI Taxonomy" id="2867231"/>
    <lineage>
        <taxon>Bacteria</taxon>
        <taxon>Pseudomonadati</taxon>
        <taxon>Pseudomonadota</taxon>
        <taxon>Alphaproteobacteria</taxon>
        <taxon>Sphingomonadales</taxon>
        <taxon>Erythrobacteraceae</taxon>
        <taxon>Qipengyuania</taxon>
    </lineage>
</organism>
<sequence>MIRSKLATHILSPLALLAGAGTPALAQDSERMHEVVSADTEAGTYMGSVLVAKGDEILLDRSYGSANLEWDIANTTDTKFRLGSVTKQFTAAATLLLQQRGELDIDEPVKTYWPTAPAAWDAITVRDLLNHTSGIPNVTSLDEFGTWKYLPTTREELIGRFSDLPLAFAPGEKWAYSNSNYLMLTAIVEEVSGKSYAEFVQTEIFDVLGMDDTGIDVSSQILDHRASGYSPSENGIVNADYVNMAIPQGAGALYSTTGDLLKWQRGLFGGKILNDAALAEYTKPADLAAFGDAKYASGILVEELDGKTTYWHGGGIEGFNSWLGYDPESDITVVVLANLNGGNARTLGLSLMTLARGGEVELASEREEIAVVASDLAEYEGTYRIAPTFALKFWADGDQFMTQATGQDAFPVFAQGKDEFFLKVVDAKLTFNRDDDGEIVSVTLHQNGNKSTGIKE</sequence>
<protein>
    <submittedName>
        <fullName evidence="4">Serine hydrolase</fullName>
    </submittedName>
</protein>
<feature type="domain" description="Beta-lactamase-related" evidence="2">
    <location>
        <begin position="47"/>
        <end position="344"/>
    </location>
</feature>
<dbReference type="PANTHER" id="PTHR46825:SF9">
    <property type="entry name" value="BETA-LACTAMASE-RELATED DOMAIN-CONTAINING PROTEIN"/>
    <property type="match status" value="1"/>
</dbReference>
<proteinExistence type="predicted"/>
<evidence type="ECO:0000259" key="3">
    <source>
        <dbReference type="Pfam" id="PF11954"/>
    </source>
</evidence>
<name>A0ABX9A746_9SPHN</name>
<evidence type="ECO:0000313" key="4">
    <source>
        <dbReference type="EMBL" id="QZD95617.1"/>
    </source>
</evidence>
<dbReference type="InterPro" id="IPR012338">
    <property type="entry name" value="Beta-lactam/transpept-like"/>
</dbReference>
<dbReference type="Proteomes" id="UP000824321">
    <property type="component" value="Chromosome"/>
</dbReference>
<dbReference type="Pfam" id="PF00144">
    <property type="entry name" value="Beta-lactamase"/>
    <property type="match status" value="1"/>
</dbReference>
<feature type="domain" description="Peptidase S12 Pab87-related C-terminal" evidence="3">
    <location>
        <begin position="366"/>
        <end position="445"/>
    </location>
</feature>
<dbReference type="InterPro" id="IPR050491">
    <property type="entry name" value="AmpC-like"/>
</dbReference>
<feature type="chain" id="PRO_5045187665" evidence="1">
    <location>
        <begin position="27"/>
        <end position="456"/>
    </location>
</feature>
<dbReference type="PANTHER" id="PTHR46825">
    <property type="entry name" value="D-ALANYL-D-ALANINE-CARBOXYPEPTIDASE/ENDOPEPTIDASE AMPH"/>
    <property type="match status" value="1"/>
</dbReference>
<dbReference type="Gene3D" id="3.40.710.10">
    <property type="entry name" value="DD-peptidase/beta-lactamase superfamily"/>
    <property type="match status" value="1"/>
</dbReference>
<dbReference type="EMBL" id="CP081294">
    <property type="protein sequence ID" value="QZD95617.1"/>
    <property type="molecule type" value="Genomic_DNA"/>
</dbReference>
<evidence type="ECO:0000313" key="5">
    <source>
        <dbReference type="Proteomes" id="UP000824321"/>
    </source>
</evidence>
<evidence type="ECO:0000259" key="2">
    <source>
        <dbReference type="Pfam" id="PF00144"/>
    </source>
</evidence>
<dbReference type="RefSeq" id="WP_221431356.1">
    <property type="nucleotide sequence ID" value="NZ_CP081294.1"/>
</dbReference>
<keyword evidence="5" id="KW-1185">Reference proteome</keyword>
<dbReference type="GO" id="GO:0016787">
    <property type="term" value="F:hydrolase activity"/>
    <property type="evidence" value="ECO:0007669"/>
    <property type="project" value="UniProtKB-KW"/>
</dbReference>
<dbReference type="InterPro" id="IPR021860">
    <property type="entry name" value="Peptidase_S12_Pab87-rel_C"/>
</dbReference>
<gene>
    <name evidence="4" type="ORF">K3136_02495</name>
</gene>
<evidence type="ECO:0000256" key="1">
    <source>
        <dbReference type="SAM" id="SignalP"/>
    </source>
</evidence>
<keyword evidence="1" id="KW-0732">Signal</keyword>
<accession>A0ABX9A746</accession>
<feature type="signal peptide" evidence="1">
    <location>
        <begin position="1"/>
        <end position="26"/>
    </location>
</feature>